<dbReference type="InterPro" id="IPR014782">
    <property type="entry name" value="Peptidase_M1_dom"/>
</dbReference>
<gene>
    <name evidence="10" type="ORF">B1B_15775</name>
</gene>
<evidence type="ECO:0000256" key="5">
    <source>
        <dbReference type="ARBA" id="ARBA00022723"/>
    </source>
</evidence>
<keyword evidence="6" id="KW-0378">Hydrolase</keyword>
<comment type="caution">
    <text evidence="10">The sequence shown here is derived from an EMBL/GenBank/DDBJ whole genome shotgun (WGS) entry which is preliminary data.</text>
</comment>
<comment type="similarity">
    <text evidence="2">Belongs to the peptidase M1 family.</text>
</comment>
<dbReference type="GO" id="GO:0009507">
    <property type="term" value="C:chloroplast"/>
    <property type="evidence" value="ECO:0007669"/>
    <property type="project" value="TreeGrafter"/>
</dbReference>
<evidence type="ECO:0000256" key="3">
    <source>
        <dbReference type="ARBA" id="ARBA00022438"/>
    </source>
</evidence>
<dbReference type="FunFam" id="3.30.2010.30:FF:000002">
    <property type="entry name" value="Putative aminopeptidase N"/>
    <property type="match status" value="1"/>
</dbReference>
<sequence length="87" mass="9896">MAGRLQCIEQPYTTAEGRAVTLKLWAEADAIAQCQYALGALQHAMRWDERVYGRNYDLDVFHVVATHDFNMGAMENKGLNIFNAKYL</sequence>
<evidence type="ECO:0000256" key="8">
    <source>
        <dbReference type="ARBA" id="ARBA00023049"/>
    </source>
</evidence>
<keyword evidence="4" id="KW-0645">Protease</keyword>
<name>T1A9G6_9ZZZZ</name>
<evidence type="ECO:0000256" key="2">
    <source>
        <dbReference type="ARBA" id="ARBA00010136"/>
    </source>
</evidence>
<evidence type="ECO:0000256" key="1">
    <source>
        <dbReference type="ARBA" id="ARBA00001947"/>
    </source>
</evidence>
<organism evidence="10">
    <name type="scientific">mine drainage metagenome</name>
    <dbReference type="NCBI Taxonomy" id="410659"/>
    <lineage>
        <taxon>unclassified sequences</taxon>
        <taxon>metagenomes</taxon>
        <taxon>ecological metagenomes</taxon>
    </lineage>
</organism>
<evidence type="ECO:0000256" key="7">
    <source>
        <dbReference type="ARBA" id="ARBA00022833"/>
    </source>
</evidence>
<evidence type="ECO:0000259" key="9">
    <source>
        <dbReference type="Pfam" id="PF01433"/>
    </source>
</evidence>
<dbReference type="GO" id="GO:0008270">
    <property type="term" value="F:zinc ion binding"/>
    <property type="evidence" value="ECO:0007669"/>
    <property type="project" value="InterPro"/>
</dbReference>
<dbReference type="InterPro" id="IPR012779">
    <property type="entry name" value="Peptidase_M1_pepN"/>
</dbReference>
<keyword evidence="5" id="KW-0479">Metal-binding</keyword>
<comment type="cofactor">
    <cofactor evidence="1">
        <name>Zn(2+)</name>
        <dbReference type="ChEBI" id="CHEBI:29105"/>
    </cofactor>
</comment>
<reference evidence="10" key="1">
    <citation type="submission" date="2013-08" db="EMBL/GenBank/DDBJ databases">
        <authorList>
            <person name="Mendez C."/>
            <person name="Richter M."/>
            <person name="Ferrer M."/>
            <person name="Sanchez J."/>
        </authorList>
    </citation>
    <scope>NUCLEOTIDE SEQUENCE</scope>
</reference>
<dbReference type="Pfam" id="PF01433">
    <property type="entry name" value="Peptidase_M1"/>
    <property type="match status" value="1"/>
</dbReference>
<feature type="non-terminal residue" evidence="10">
    <location>
        <position position="87"/>
    </location>
</feature>
<evidence type="ECO:0000256" key="4">
    <source>
        <dbReference type="ARBA" id="ARBA00022670"/>
    </source>
</evidence>
<dbReference type="GO" id="GO:0004177">
    <property type="term" value="F:aminopeptidase activity"/>
    <property type="evidence" value="ECO:0007669"/>
    <property type="project" value="UniProtKB-KW"/>
</dbReference>
<dbReference type="GO" id="GO:0006508">
    <property type="term" value="P:proteolysis"/>
    <property type="evidence" value="ECO:0007669"/>
    <property type="project" value="UniProtKB-KW"/>
</dbReference>
<evidence type="ECO:0000256" key="6">
    <source>
        <dbReference type="ARBA" id="ARBA00022801"/>
    </source>
</evidence>
<evidence type="ECO:0000313" key="10">
    <source>
        <dbReference type="EMBL" id="EQD38480.1"/>
    </source>
</evidence>
<dbReference type="AlphaFoldDB" id="T1A9G6"/>
<reference evidence="10" key="2">
    <citation type="journal article" date="2014" name="ISME J.">
        <title>Microbial stratification in low pH oxic and suboxic macroscopic growths along an acid mine drainage.</title>
        <authorList>
            <person name="Mendez-Garcia C."/>
            <person name="Mesa V."/>
            <person name="Sprenger R.R."/>
            <person name="Richter M."/>
            <person name="Diez M.S."/>
            <person name="Solano J."/>
            <person name="Bargiela R."/>
            <person name="Golyshina O.V."/>
            <person name="Manteca A."/>
            <person name="Ramos J.L."/>
            <person name="Gallego J.R."/>
            <person name="Llorente I."/>
            <person name="Martins Dos Santos V.A."/>
            <person name="Jensen O.N."/>
            <person name="Pelaez A.I."/>
            <person name="Sanchez J."/>
            <person name="Ferrer M."/>
        </authorList>
    </citation>
    <scope>NUCLEOTIDE SEQUENCE</scope>
</reference>
<proteinExistence type="inferred from homology"/>
<keyword evidence="3 10" id="KW-0031">Aminopeptidase</keyword>
<dbReference type="PANTHER" id="PTHR46322:SF1">
    <property type="entry name" value="PUROMYCIN-SENSITIVE AMINOPEPTIDASE"/>
    <property type="match status" value="1"/>
</dbReference>
<dbReference type="SUPFAM" id="SSF55486">
    <property type="entry name" value="Metalloproteases ('zincins'), catalytic domain"/>
    <property type="match status" value="1"/>
</dbReference>
<keyword evidence="7" id="KW-0862">Zinc</keyword>
<feature type="domain" description="Peptidase M1 membrane alanine aminopeptidase" evidence="9">
    <location>
        <begin position="36"/>
        <end position="87"/>
    </location>
</feature>
<dbReference type="PANTHER" id="PTHR46322">
    <property type="entry name" value="PUROMYCIN-SENSITIVE AMINOPEPTIDASE"/>
    <property type="match status" value="1"/>
</dbReference>
<dbReference type="GO" id="GO:0008237">
    <property type="term" value="F:metallopeptidase activity"/>
    <property type="evidence" value="ECO:0007669"/>
    <property type="project" value="UniProtKB-KW"/>
</dbReference>
<dbReference type="Gene3D" id="3.30.2010.30">
    <property type="match status" value="1"/>
</dbReference>
<accession>T1A9G6</accession>
<keyword evidence="8" id="KW-0482">Metalloprotease</keyword>
<dbReference type="EMBL" id="AUZY01010491">
    <property type="protein sequence ID" value="EQD38480.1"/>
    <property type="molecule type" value="Genomic_DNA"/>
</dbReference>
<protein>
    <submittedName>
        <fullName evidence="10">Aminopeptidase N protein</fullName>
    </submittedName>
</protein>